<comment type="caution">
    <text evidence="2">The sequence shown here is derived from an EMBL/GenBank/DDBJ whole genome shotgun (WGS) entry which is preliminary data.</text>
</comment>
<keyword evidence="3" id="KW-1185">Reference proteome</keyword>
<evidence type="ECO:0000313" key="2">
    <source>
        <dbReference type="EMBL" id="KAF6032953.1"/>
    </source>
</evidence>
<dbReference type="EMBL" id="VXIV02001465">
    <property type="protein sequence ID" value="KAF6032953.1"/>
    <property type="molecule type" value="Genomic_DNA"/>
</dbReference>
<comment type="similarity">
    <text evidence="1">Belongs to the UPF0598 family.</text>
</comment>
<dbReference type="InterPro" id="IPR028108">
    <property type="entry name" value="DUF4505"/>
</dbReference>
<dbReference type="Pfam" id="PF14956">
    <property type="entry name" value="DUF4505"/>
    <property type="match status" value="1"/>
</dbReference>
<organism evidence="2 3">
    <name type="scientific">Bugula neritina</name>
    <name type="common">Brown bryozoan</name>
    <name type="synonym">Sertularia neritina</name>
    <dbReference type="NCBI Taxonomy" id="10212"/>
    <lineage>
        <taxon>Eukaryota</taxon>
        <taxon>Metazoa</taxon>
        <taxon>Spiralia</taxon>
        <taxon>Lophotrochozoa</taxon>
        <taxon>Bryozoa</taxon>
        <taxon>Gymnolaemata</taxon>
        <taxon>Cheilostomatida</taxon>
        <taxon>Flustrina</taxon>
        <taxon>Buguloidea</taxon>
        <taxon>Bugulidae</taxon>
        <taxon>Bugula</taxon>
    </lineage>
</organism>
<name>A0A7J7K431_BUGNE</name>
<reference evidence="2" key="1">
    <citation type="submission" date="2020-06" db="EMBL/GenBank/DDBJ databases">
        <title>Draft genome of Bugula neritina, a colonial animal packing powerful symbionts and potential medicines.</title>
        <authorList>
            <person name="Rayko M."/>
        </authorList>
    </citation>
    <scope>NUCLEOTIDE SEQUENCE [LARGE SCALE GENOMIC DNA]</scope>
    <source>
        <strain evidence="2">Kwan_BN1</strain>
    </source>
</reference>
<dbReference type="PANTHER" id="PTHR31449">
    <property type="entry name" value="UPF0598 PROTEIN C8ORF82"/>
    <property type="match status" value="1"/>
</dbReference>
<gene>
    <name evidence="2" type="ORF">EB796_008749</name>
</gene>
<evidence type="ECO:0000256" key="1">
    <source>
        <dbReference type="ARBA" id="ARBA00006322"/>
    </source>
</evidence>
<dbReference type="AlphaFoldDB" id="A0A7J7K431"/>
<dbReference type="PANTHER" id="PTHR31449:SF3">
    <property type="entry name" value="UPF0598 PROTEIN C8ORF82"/>
    <property type="match status" value="1"/>
</dbReference>
<proteinExistence type="inferred from homology"/>
<protein>
    <submittedName>
        <fullName evidence="2">C8orf82</fullName>
    </submittedName>
</protein>
<dbReference type="OrthoDB" id="10260024at2759"/>
<evidence type="ECO:0000313" key="3">
    <source>
        <dbReference type="Proteomes" id="UP000593567"/>
    </source>
</evidence>
<dbReference type="Proteomes" id="UP000593567">
    <property type="component" value="Unassembled WGS sequence"/>
</dbReference>
<accession>A0A7J7K431</accession>
<sequence>MLVKQSKTISNSKCNYSTDCKARMPVPVLMLSFIRILPNGLKCGHACILRRSVHYVQGQVSGNNVREYFYFIDHQGQLFLDDSKMKNFTSCFKEKDFLRFFFKRIKPNNTDKYSEFPYISPCGPEMNYVRCDDIPIVFTKMLTIDNTAVLSYNNGEEKLTFPFDPSSICMQPISGRVYHKGPDRVGGVGLVKSQIAIEWSQYFGYESSNELDPPTQFTWQGETYKLHNLLHDKIQQLSPLFIKTPS</sequence>